<protein>
    <submittedName>
        <fullName evidence="1">Uncharacterized protein</fullName>
    </submittedName>
</protein>
<name>A0ABX4HW91_9GAMM</name>
<dbReference type="EMBL" id="LRFG02000005">
    <property type="protein sequence ID" value="PCO04372.1"/>
    <property type="molecule type" value="Genomic_DNA"/>
</dbReference>
<comment type="caution">
    <text evidence="1">The sequence shown here is derived from an EMBL/GenBank/DDBJ whole genome shotgun (WGS) entry which is preliminary data.</text>
</comment>
<accession>A0ABX4HW91</accession>
<proteinExistence type="predicted"/>
<reference evidence="1" key="1">
    <citation type="submission" date="2017-08" db="EMBL/GenBank/DDBJ databases">
        <title>Microbulbifer marisrubri sp. nov., a halophilic alphaproteobacterium isolated from marine sediment of the Yellow Sea, China.</title>
        <authorList>
            <person name="Zhang G."/>
            <person name="Xiong Q."/>
        </authorList>
    </citation>
    <scope>NUCLEOTIDE SEQUENCE [LARGE SCALE GENOMIC DNA]</scope>
    <source>
        <strain evidence="1">WRN-8</strain>
    </source>
</reference>
<keyword evidence="2" id="KW-1185">Reference proteome</keyword>
<dbReference type="Proteomes" id="UP000218427">
    <property type="component" value="Unassembled WGS sequence"/>
</dbReference>
<gene>
    <name evidence="1" type="ORF">AWR36_012970</name>
</gene>
<evidence type="ECO:0000313" key="2">
    <source>
        <dbReference type="Proteomes" id="UP000218427"/>
    </source>
</evidence>
<sequence>MGSHPLFYLVIPLVQPMLPLATDVICVGSVRKERYPKLAEVVICSLLKYRNGINRRMEITKN</sequence>
<organism evidence="1 2">
    <name type="scientific">Microbulbifer flavimaris</name>
    <dbReference type="NCBI Taxonomy" id="1781068"/>
    <lineage>
        <taxon>Bacteria</taxon>
        <taxon>Pseudomonadati</taxon>
        <taxon>Pseudomonadota</taxon>
        <taxon>Gammaproteobacteria</taxon>
        <taxon>Cellvibrionales</taxon>
        <taxon>Microbulbiferaceae</taxon>
        <taxon>Microbulbifer</taxon>
    </lineage>
</organism>
<evidence type="ECO:0000313" key="1">
    <source>
        <dbReference type="EMBL" id="PCO04372.1"/>
    </source>
</evidence>